<feature type="domain" description="Retrovirus-related Pol polyprotein from transposon TNT 1-94-like beta-barrel" evidence="3">
    <location>
        <begin position="330"/>
        <end position="407"/>
    </location>
</feature>
<dbReference type="InterPro" id="IPR054722">
    <property type="entry name" value="PolX-like_BBD"/>
</dbReference>
<feature type="compositionally biased region" description="Polar residues" evidence="1">
    <location>
        <begin position="232"/>
        <end position="259"/>
    </location>
</feature>
<dbReference type="EMBL" id="VDCV01000007">
    <property type="protein sequence ID" value="KAB5547844.1"/>
    <property type="molecule type" value="Genomic_DNA"/>
</dbReference>
<evidence type="ECO:0008006" key="6">
    <source>
        <dbReference type="Google" id="ProtNLM"/>
    </source>
</evidence>
<dbReference type="GO" id="GO:0006508">
    <property type="term" value="P:proteolysis"/>
    <property type="evidence" value="ECO:0007669"/>
    <property type="project" value="InterPro"/>
</dbReference>
<accession>A0A5N5LY83</accession>
<protein>
    <recommendedName>
        <fullName evidence="6">Peptidase C1A papain C-terminal domain-containing protein</fullName>
    </recommendedName>
</protein>
<evidence type="ECO:0000313" key="5">
    <source>
        <dbReference type="Proteomes" id="UP000326939"/>
    </source>
</evidence>
<reference evidence="5" key="1">
    <citation type="journal article" date="2019" name="Gigascience">
        <title>De novo genome assembly of the endangered Acer yangbiense, a plant species with extremely small populations endemic to Yunnan Province, China.</title>
        <authorList>
            <person name="Yang J."/>
            <person name="Wariss H.M."/>
            <person name="Tao L."/>
            <person name="Zhang R."/>
            <person name="Yun Q."/>
            <person name="Hollingsworth P."/>
            <person name="Dao Z."/>
            <person name="Luo G."/>
            <person name="Guo H."/>
            <person name="Ma Y."/>
            <person name="Sun W."/>
        </authorList>
    </citation>
    <scope>NUCLEOTIDE SEQUENCE [LARGE SCALE GENOMIC DNA]</scope>
    <source>
        <strain evidence="5">cv. br00</strain>
    </source>
</reference>
<dbReference type="AlphaFoldDB" id="A0A5N5LY83"/>
<evidence type="ECO:0000313" key="4">
    <source>
        <dbReference type="EMBL" id="KAB5547844.1"/>
    </source>
</evidence>
<evidence type="ECO:0000259" key="2">
    <source>
        <dbReference type="Pfam" id="PF00112"/>
    </source>
</evidence>
<name>A0A5N5LY83_9ROSI</name>
<organism evidence="4 5">
    <name type="scientific">Salix brachista</name>
    <dbReference type="NCBI Taxonomy" id="2182728"/>
    <lineage>
        <taxon>Eukaryota</taxon>
        <taxon>Viridiplantae</taxon>
        <taxon>Streptophyta</taxon>
        <taxon>Embryophyta</taxon>
        <taxon>Tracheophyta</taxon>
        <taxon>Spermatophyta</taxon>
        <taxon>Magnoliopsida</taxon>
        <taxon>eudicotyledons</taxon>
        <taxon>Gunneridae</taxon>
        <taxon>Pentapetalae</taxon>
        <taxon>rosids</taxon>
        <taxon>fabids</taxon>
        <taxon>Malpighiales</taxon>
        <taxon>Salicaceae</taxon>
        <taxon>Saliceae</taxon>
        <taxon>Salix</taxon>
    </lineage>
</organism>
<dbReference type="Pfam" id="PF22936">
    <property type="entry name" value="Pol_BBD"/>
    <property type="match status" value="1"/>
</dbReference>
<dbReference type="PANTHER" id="PTHR47481">
    <property type="match status" value="1"/>
</dbReference>
<dbReference type="SUPFAM" id="SSF54001">
    <property type="entry name" value="Cysteine proteinases"/>
    <property type="match status" value="1"/>
</dbReference>
<sequence length="702" mass="76584">MSITKDSPSSAAFHLPAQVISIKLDGTDFLAWSAQLLLLFCSYGLMGIIDGSEPSPSQFSSTEHQNQGVLDSGYVVWQYKDQTILGWIISSLSPAVVSTIYGLKTSRLAWQALGARFAAPSTSRISLIKRKLQSLQQGSMQCQQLLDAIKSLADELFAVGKPVDDSNLILNGLNSSFHSFVMTYMLLAKEKSMSFSDFHAELLNFDLMQKFHSQTIQQETGSYAFYSHKPSSKSGFRNSNKIHFSGTSKGSSPGLSQFRQPLPHLTSSSSTATSNTSRSRSSCQICKQNGHQALDCFNRMNYSFQGRHPPTELAAMVAKANTTYLNQNQWYADNGANIHVTSDLTNLATAQPYDEDDFVGIGNGTGLHISHTGTVAIQTPSSTLTLTDVACCPQASAQLLFINKLCKDNNVVFELTGTHLSMKDILTGNTLLMGPSENGLYPINLRQLSSSKLHALTMTISVKASTSTWHCRMSNTLSLPFSSPPFNFLSVPSITTVSSSPARICHDNPISSVPDPPSPLHTVSNDSYDTSFSAIVASELPLPHPPSCIITRSQAGHSKPRTFPDYQLHYTTRHPLQALHAGSKLSKFNGELLQDPSEYRQTIGVLQYVTLTRPDIAYSGVLTGDCGAALDHGAVVVGYGTEKGLDYRLARSSEWGEHAWIHQDATTLLNLAWLMEAQVRRSAVFEASCLLAESSKTRRQGD</sequence>
<dbReference type="InterPro" id="IPR038765">
    <property type="entry name" value="Papain-like_cys_pep_sf"/>
</dbReference>
<dbReference type="Pfam" id="PF00112">
    <property type="entry name" value="Peptidase_C1"/>
    <property type="match status" value="1"/>
</dbReference>
<dbReference type="PANTHER" id="PTHR47481:SF31">
    <property type="entry name" value="OS01G0873500 PROTEIN"/>
    <property type="match status" value="1"/>
</dbReference>
<dbReference type="GO" id="GO:0008234">
    <property type="term" value="F:cysteine-type peptidase activity"/>
    <property type="evidence" value="ECO:0007669"/>
    <property type="project" value="InterPro"/>
</dbReference>
<keyword evidence="5" id="KW-1185">Reference proteome</keyword>
<feature type="region of interest" description="Disordered" evidence="1">
    <location>
        <begin position="230"/>
        <end position="281"/>
    </location>
</feature>
<feature type="domain" description="Peptidase C1A papain C-terminal" evidence="2">
    <location>
        <begin position="619"/>
        <end position="662"/>
    </location>
</feature>
<dbReference type="Proteomes" id="UP000326939">
    <property type="component" value="Chromosome 7"/>
</dbReference>
<evidence type="ECO:0000259" key="3">
    <source>
        <dbReference type="Pfam" id="PF22936"/>
    </source>
</evidence>
<proteinExistence type="predicted"/>
<dbReference type="Pfam" id="PF14223">
    <property type="entry name" value="Retrotran_gag_2"/>
    <property type="match status" value="1"/>
</dbReference>
<evidence type="ECO:0000256" key="1">
    <source>
        <dbReference type="SAM" id="MobiDB-lite"/>
    </source>
</evidence>
<comment type="caution">
    <text evidence="4">The sequence shown here is derived from an EMBL/GenBank/DDBJ whole genome shotgun (WGS) entry which is preliminary data.</text>
</comment>
<dbReference type="InterPro" id="IPR000668">
    <property type="entry name" value="Peptidase_C1A_C"/>
</dbReference>
<feature type="compositionally biased region" description="Low complexity" evidence="1">
    <location>
        <begin position="266"/>
        <end position="281"/>
    </location>
</feature>
<gene>
    <name evidence="4" type="ORF">DKX38_011250</name>
</gene>